<dbReference type="InterPro" id="IPR002347">
    <property type="entry name" value="SDR_fam"/>
</dbReference>
<evidence type="ECO:0000313" key="2">
    <source>
        <dbReference type="WBParaSite" id="jg20409"/>
    </source>
</evidence>
<dbReference type="AlphaFoldDB" id="A0A915DK69"/>
<evidence type="ECO:0000313" key="1">
    <source>
        <dbReference type="Proteomes" id="UP000887574"/>
    </source>
</evidence>
<reference evidence="2" key="1">
    <citation type="submission" date="2022-11" db="UniProtKB">
        <authorList>
            <consortium name="WormBaseParasite"/>
        </authorList>
    </citation>
    <scope>IDENTIFICATION</scope>
</reference>
<keyword evidence="1" id="KW-1185">Reference proteome</keyword>
<dbReference type="WBParaSite" id="jg20409">
    <property type="protein sequence ID" value="jg20409"/>
    <property type="gene ID" value="jg20409"/>
</dbReference>
<dbReference type="PRINTS" id="PR00081">
    <property type="entry name" value="GDHRDH"/>
</dbReference>
<dbReference type="PANTHER" id="PTHR43975:SF2">
    <property type="entry name" value="EG:BACR7A4.14 PROTEIN-RELATED"/>
    <property type="match status" value="1"/>
</dbReference>
<dbReference type="Pfam" id="PF00106">
    <property type="entry name" value="adh_short"/>
    <property type="match status" value="1"/>
</dbReference>
<organism evidence="1 2">
    <name type="scientific">Ditylenchus dipsaci</name>
    <dbReference type="NCBI Taxonomy" id="166011"/>
    <lineage>
        <taxon>Eukaryota</taxon>
        <taxon>Metazoa</taxon>
        <taxon>Ecdysozoa</taxon>
        <taxon>Nematoda</taxon>
        <taxon>Chromadorea</taxon>
        <taxon>Rhabditida</taxon>
        <taxon>Tylenchina</taxon>
        <taxon>Tylenchomorpha</taxon>
        <taxon>Sphaerularioidea</taxon>
        <taxon>Anguinidae</taxon>
        <taxon>Anguininae</taxon>
        <taxon>Ditylenchus</taxon>
    </lineage>
</organism>
<protein>
    <submittedName>
        <fullName evidence="2">Uncharacterized protein</fullName>
    </submittedName>
</protein>
<accession>A0A915DK69</accession>
<proteinExistence type="predicted"/>
<dbReference type="InterPro" id="IPR036291">
    <property type="entry name" value="NAD(P)-bd_dom_sf"/>
</dbReference>
<sequence length="248" mass="26916">MADTNASFPTRNCRFTGKVVIVTGSSSGIGQETAIAFAKEGANLVIHGRNTDNLQQTENRIMFEASTCRLVKVVCSMEDEETPARILNQAIQAFGQLDILVNNAGAAVKPGGQVDSIETLDFLYKVNFKSAAQLIELALPYLKKTKGNIVNAALDHLSRTQAQMYGEIGVRVNTVNPGPVRTEIMNRNKIGGFEKWAEEQTSLHRIALVSDISPVILFLASEEARYVTGSNYLVDGGACCMVPVCRFG</sequence>
<dbReference type="Proteomes" id="UP000887574">
    <property type="component" value="Unplaced"/>
</dbReference>
<dbReference type="Gene3D" id="3.40.50.720">
    <property type="entry name" value="NAD(P)-binding Rossmann-like Domain"/>
    <property type="match status" value="1"/>
</dbReference>
<dbReference type="SUPFAM" id="SSF51735">
    <property type="entry name" value="NAD(P)-binding Rossmann-fold domains"/>
    <property type="match status" value="1"/>
</dbReference>
<dbReference type="PANTHER" id="PTHR43975">
    <property type="entry name" value="ZGC:101858"/>
    <property type="match status" value="1"/>
</dbReference>
<name>A0A915DK69_9BILA</name>